<feature type="region of interest" description="Disordered" evidence="1">
    <location>
        <begin position="73"/>
        <end position="505"/>
    </location>
</feature>
<proteinExistence type="predicted"/>
<evidence type="ECO:0000313" key="2">
    <source>
        <dbReference type="EMBL" id="KAK4144056.1"/>
    </source>
</evidence>
<comment type="caution">
    <text evidence="2">The sequence shown here is derived from an EMBL/GenBank/DDBJ whole genome shotgun (WGS) entry which is preliminary data.</text>
</comment>
<feature type="compositionally biased region" description="Acidic residues" evidence="1">
    <location>
        <begin position="1231"/>
        <end position="1243"/>
    </location>
</feature>
<dbReference type="RefSeq" id="XP_062637427.1">
    <property type="nucleotide sequence ID" value="XM_062777110.1"/>
</dbReference>
<feature type="compositionally biased region" description="Basic and acidic residues" evidence="1">
    <location>
        <begin position="220"/>
        <end position="237"/>
    </location>
</feature>
<name>A0AAN6V430_9PEZI</name>
<feature type="compositionally biased region" description="Basic and acidic residues" evidence="1">
    <location>
        <begin position="963"/>
        <end position="988"/>
    </location>
</feature>
<protein>
    <submittedName>
        <fullName evidence="2">Uncharacterized protein</fullName>
    </submittedName>
</protein>
<feature type="compositionally biased region" description="Polar residues" evidence="1">
    <location>
        <begin position="1074"/>
        <end position="1095"/>
    </location>
</feature>
<feature type="compositionally biased region" description="Basic and acidic residues" evidence="1">
    <location>
        <begin position="1113"/>
        <end position="1124"/>
    </location>
</feature>
<feature type="compositionally biased region" description="Basic and acidic residues" evidence="1">
    <location>
        <begin position="548"/>
        <end position="566"/>
    </location>
</feature>
<feature type="compositionally biased region" description="Polar residues" evidence="1">
    <location>
        <begin position="264"/>
        <end position="278"/>
    </location>
</feature>
<keyword evidence="3" id="KW-1185">Reference proteome</keyword>
<feature type="region of interest" description="Disordered" evidence="1">
    <location>
        <begin position="797"/>
        <end position="885"/>
    </location>
</feature>
<feature type="compositionally biased region" description="Polar residues" evidence="1">
    <location>
        <begin position="619"/>
        <end position="629"/>
    </location>
</feature>
<feature type="region of interest" description="Disordered" evidence="1">
    <location>
        <begin position="1"/>
        <end position="20"/>
    </location>
</feature>
<reference evidence="2" key="2">
    <citation type="submission" date="2023-05" db="EMBL/GenBank/DDBJ databases">
        <authorList>
            <consortium name="Lawrence Berkeley National Laboratory"/>
            <person name="Steindorff A."/>
            <person name="Hensen N."/>
            <person name="Bonometti L."/>
            <person name="Westerberg I."/>
            <person name="Brannstrom I.O."/>
            <person name="Guillou S."/>
            <person name="Cros-Aarteil S."/>
            <person name="Calhoun S."/>
            <person name="Haridas S."/>
            <person name="Kuo A."/>
            <person name="Mondo S."/>
            <person name="Pangilinan J."/>
            <person name="Riley R."/>
            <person name="Labutti K."/>
            <person name="Andreopoulos B."/>
            <person name="Lipzen A."/>
            <person name="Chen C."/>
            <person name="Yanf M."/>
            <person name="Daum C."/>
            <person name="Ng V."/>
            <person name="Clum A."/>
            <person name="Ohm R."/>
            <person name="Martin F."/>
            <person name="Silar P."/>
            <person name="Natvig D."/>
            <person name="Lalanne C."/>
            <person name="Gautier V."/>
            <person name="Ament-Velasquez S.L."/>
            <person name="Kruys A."/>
            <person name="Hutchinson M.I."/>
            <person name="Powell A.J."/>
            <person name="Barry K."/>
            <person name="Miller A.N."/>
            <person name="Grigoriev I.V."/>
            <person name="Debuchy R."/>
            <person name="Gladieux P."/>
            <person name="Thoren M.H."/>
            <person name="Johannesson H."/>
        </authorList>
    </citation>
    <scope>NUCLEOTIDE SEQUENCE</scope>
    <source>
        <strain evidence="2">CBS 141.50</strain>
    </source>
</reference>
<sequence>MDEERTITLDLGSSPDPLIDPILSPPMVPPSTVKKKSQAAGRLFTALAPSPRKQTFELDVGNERTPQRLRVTVEAEDEATRNTSRRLFQSPTPKQRRLTPRRETIVTTSVPLRGLSDDEGGASATATPRRRGRPRKSGTPATTTRKRPGTPAKAGRKSGERVSVSPAKDVPTSDIGTPRSGAQAKGTKRKATSPAKGDGAPASQPRKRGRPRKQTNTADEIARLGEESPSKSTDRNGDSFVALPIQPQPANKDVEEDDIWLATMSDQPTPTISKQSHSYLPDPESELARDESDYPEYGWADMGGGADSHSEGGSLASEQGDEPGDEPGDNTMMAEEFTMISIGSLPSMQPNSSVMAPAHEDLGDETSLIINGALESLRQSQNRPVEEELPGEPTPRAAKTRHDLVDSPRGNHIQLRQEQEQEQLQLPPPSPSSRTLRRSPRRTTAQPLARKLAEKSLQQASRESLVPAPEPELAPSLHQPPTYRPQETDTEQHDMSTAYDDSFSDIPEEILIAATPRRFRKKIQREEQPVEDELVQAAVEDIQPSIERPSRVNHTDPHSETKRMLTPDETPSPLPVAPEAHGPDPNPDLEPDLEPELHPPQLTSLSAADLPSSPPIEQRSPSFPTQAAATQHIRRHSTETPAERLPGSFTSSRNTKNSSGSGSGSRDARLSSGQGTARHLHLTVPEPEQRRPTLSPIVRAGRALQLITSDPPSPPERDSMLGSPFRGSVPPKLSPSPAAPGSTVGSGAAAPPMSQTRPHYSQPQAQPLSQEQASPSSRKSWLSGPLSQMRNFIVRSAQSLSPTRVSVSGAERMDDPFGPDAIEPGSQRERSASCGSDSEGGSPAGESQRLASPDLGGDGAGGRGVPNNARLHGSLIREAPPRQHELGRLAAGADFDQPMNGWEEVVEEEEHREEHAQDEEDDDIWAIEAQRPTPHKPRHALAKRDIPNNPLQIAPTQNSWGEDNQRRNYSEGVEEEHLGSGAVRRDKTFGQPTTSVQTRREQVPVRFSSLDEDEEFSMLSQNRLRRAPTPAKPLPPKKPDLSNFFSSPALLPGIGDQAPGDGVSRAPAVPRVGESNSTVPKPRTLASQRSQSNGNGLFAQYKEPRSRSQSPHKQLEIGPRHRSVDLFSTVRKSVERSSPEPSSAAAPARPVPQASSPASPLDEENLGHIPQKLNFTPRQREARDNTNNALFQPKPVGAPSNSLFGNRNTQISAFFSQSRSGRPQPGRQQEREDDYYEEQDDQESAFVAPTLKALPDRAVPPGKSSIRSPLKPKTPGRVVEFTSSTLSPLAQAQSRAAQRSGLSLEKEMGTETGDGKGKQQELGQKADKENRASSSSASPVLSLSRSLSLSPSPSPSPSPKPHRRPLSSSLLSSTAANKQNTTRHSQPHHQQHPQQPDHPPPTTKWTRTHWLRLDELLQARKRGIHQLNLELANPESNSNPYSTRPPPSQLSGRESQALRLSLLGKLVSAQGERMAIEGWHLDVVEGFLNEMRRSGGALRGERRDSDHSGLWDGAQIAKRVFALLVGEERRRLGLVPVRDWHEREL</sequence>
<feature type="compositionally biased region" description="Acidic residues" evidence="1">
    <location>
        <begin position="319"/>
        <end position="328"/>
    </location>
</feature>
<feature type="compositionally biased region" description="Low complexity" evidence="1">
    <location>
        <begin position="1333"/>
        <end position="1351"/>
    </location>
</feature>
<evidence type="ECO:0000313" key="3">
    <source>
        <dbReference type="Proteomes" id="UP001302676"/>
    </source>
</evidence>
<feature type="compositionally biased region" description="Basic and acidic residues" evidence="1">
    <location>
        <begin position="1304"/>
        <end position="1331"/>
    </location>
</feature>
<feature type="compositionally biased region" description="Polar residues" evidence="1">
    <location>
        <begin position="81"/>
        <end position="93"/>
    </location>
</feature>
<feature type="region of interest" description="Disordered" evidence="1">
    <location>
        <begin position="905"/>
        <end position="924"/>
    </location>
</feature>
<organism evidence="2 3">
    <name type="scientific">Dichotomopilus funicola</name>
    <dbReference type="NCBI Taxonomy" id="1934379"/>
    <lineage>
        <taxon>Eukaryota</taxon>
        <taxon>Fungi</taxon>
        <taxon>Dikarya</taxon>
        <taxon>Ascomycota</taxon>
        <taxon>Pezizomycotina</taxon>
        <taxon>Sordariomycetes</taxon>
        <taxon>Sordariomycetidae</taxon>
        <taxon>Sordariales</taxon>
        <taxon>Chaetomiaceae</taxon>
        <taxon>Dichotomopilus</taxon>
    </lineage>
</organism>
<dbReference type="Proteomes" id="UP001302676">
    <property type="component" value="Unassembled WGS sequence"/>
</dbReference>
<feature type="region of interest" description="Disordered" evidence="1">
    <location>
        <begin position="524"/>
        <end position="785"/>
    </location>
</feature>
<reference evidence="2" key="1">
    <citation type="journal article" date="2023" name="Mol. Phylogenet. Evol.">
        <title>Genome-scale phylogeny and comparative genomics of the fungal order Sordariales.</title>
        <authorList>
            <person name="Hensen N."/>
            <person name="Bonometti L."/>
            <person name="Westerberg I."/>
            <person name="Brannstrom I.O."/>
            <person name="Guillou S."/>
            <person name="Cros-Aarteil S."/>
            <person name="Calhoun S."/>
            <person name="Haridas S."/>
            <person name="Kuo A."/>
            <person name="Mondo S."/>
            <person name="Pangilinan J."/>
            <person name="Riley R."/>
            <person name="LaButti K."/>
            <person name="Andreopoulos B."/>
            <person name="Lipzen A."/>
            <person name="Chen C."/>
            <person name="Yan M."/>
            <person name="Daum C."/>
            <person name="Ng V."/>
            <person name="Clum A."/>
            <person name="Steindorff A."/>
            <person name="Ohm R.A."/>
            <person name="Martin F."/>
            <person name="Silar P."/>
            <person name="Natvig D.O."/>
            <person name="Lalanne C."/>
            <person name="Gautier V."/>
            <person name="Ament-Velasquez S.L."/>
            <person name="Kruys A."/>
            <person name="Hutchinson M.I."/>
            <person name="Powell A.J."/>
            <person name="Barry K."/>
            <person name="Miller A.N."/>
            <person name="Grigoriev I.V."/>
            <person name="Debuchy R."/>
            <person name="Gladieux P."/>
            <person name="Hiltunen Thoren M."/>
            <person name="Johannesson H."/>
        </authorList>
    </citation>
    <scope>NUCLEOTIDE SEQUENCE</scope>
    <source>
        <strain evidence="2">CBS 141.50</strain>
    </source>
</reference>
<feature type="region of interest" description="Disordered" evidence="1">
    <location>
        <begin position="1430"/>
        <end position="1454"/>
    </location>
</feature>
<feature type="compositionally biased region" description="Polar residues" evidence="1">
    <location>
        <begin position="949"/>
        <end position="962"/>
    </location>
</feature>
<feature type="region of interest" description="Disordered" evidence="1">
    <location>
        <begin position="932"/>
        <end position="1405"/>
    </location>
</feature>
<feature type="compositionally biased region" description="Low complexity" evidence="1">
    <location>
        <begin position="651"/>
        <end position="660"/>
    </location>
</feature>
<feature type="compositionally biased region" description="Polar residues" evidence="1">
    <location>
        <begin position="753"/>
        <end position="785"/>
    </location>
</feature>
<feature type="compositionally biased region" description="Low complexity" evidence="1">
    <location>
        <begin position="1290"/>
        <end position="1300"/>
    </location>
</feature>
<evidence type="ECO:0000256" key="1">
    <source>
        <dbReference type="SAM" id="MobiDB-lite"/>
    </source>
</evidence>
<gene>
    <name evidence="2" type="ORF">C8A04DRAFT_11833</name>
</gene>
<feature type="compositionally biased region" description="Low complexity" evidence="1">
    <location>
        <begin position="1139"/>
        <end position="1160"/>
    </location>
</feature>
<feature type="compositionally biased region" description="Polar residues" evidence="1">
    <location>
        <begin position="1199"/>
        <end position="1221"/>
    </location>
</feature>
<dbReference type="GO" id="GO:0003677">
    <property type="term" value="F:DNA binding"/>
    <property type="evidence" value="ECO:0007669"/>
    <property type="project" value="InterPro"/>
</dbReference>
<dbReference type="InterPro" id="IPR017956">
    <property type="entry name" value="AT_hook_DNA-bd_motif"/>
</dbReference>
<dbReference type="SMART" id="SM00384">
    <property type="entry name" value="AT_hook"/>
    <property type="match status" value="2"/>
</dbReference>
<feature type="compositionally biased region" description="Polar residues" evidence="1">
    <location>
        <begin position="1374"/>
        <end position="1383"/>
    </location>
</feature>
<dbReference type="GeneID" id="87813723"/>
<feature type="compositionally biased region" description="Polar residues" evidence="1">
    <location>
        <begin position="797"/>
        <end position="806"/>
    </location>
</feature>
<feature type="compositionally biased region" description="Polar residues" evidence="1">
    <location>
        <begin position="344"/>
        <end position="354"/>
    </location>
</feature>
<dbReference type="EMBL" id="MU853580">
    <property type="protein sequence ID" value="KAK4144056.1"/>
    <property type="molecule type" value="Genomic_DNA"/>
</dbReference>
<accession>A0AAN6V430</accession>